<keyword evidence="2" id="KW-1185">Reference proteome</keyword>
<accession>A0A0D0BCI0</accession>
<reference evidence="1 2" key="1">
    <citation type="submission" date="2014-04" db="EMBL/GenBank/DDBJ databases">
        <title>Evolutionary Origins and Diversification of the Mycorrhizal Mutualists.</title>
        <authorList>
            <consortium name="DOE Joint Genome Institute"/>
            <consortium name="Mycorrhizal Genomics Consortium"/>
            <person name="Kohler A."/>
            <person name="Kuo A."/>
            <person name="Nagy L.G."/>
            <person name="Floudas D."/>
            <person name="Copeland A."/>
            <person name="Barry K.W."/>
            <person name="Cichocki N."/>
            <person name="Veneault-Fourrey C."/>
            <person name="LaButti K."/>
            <person name="Lindquist E.A."/>
            <person name="Lipzen A."/>
            <person name="Lundell T."/>
            <person name="Morin E."/>
            <person name="Murat C."/>
            <person name="Riley R."/>
            <person name="Ohm R."/>
            <person name="Sun H."/>
            <person name="Tunlid A."/>
            <person name="Henrissat B."/>
            <person name="Grigoriev I.V."/>
            <person name="Hibbett D.S."/>
            <person name="Martin F."/>
        </authorList>
    </citation>
    <scope>NUCLEOTIDE SEQUENCE [LARGE SCALE GENOMIC DNA]</scope>
    <source>
        <strain evidence="1 2">FD-317 M1</strain>
    </source>
</reference>
<dbReference type="HOGENOM" id="CLU_614016_0_0_1"/>
<proteinExistence type="predicted"/>
<dbReference type="OrthoDB" id="2995404at2759"/>
<evidence type="ECO:0000313" key="1">
    <source>
        <dbReference type="EMBL" id="KIK52166.1"/>
    </source>
</evidence>
<name>A0A0D0BCI0_9AGAR</name>
<gene>
    <name evidence="1" type="ORF">GYMLUDRAFT_100791</name>
</gene>
<sequence length="479" mass="55122">MQHTERFPQEIYYQFIDQSSDSSTDLKIVSLVSKSWLSHARKYLFRRFRISPLIFNEDPERYAIMEDSFEHLVRTLGIACCVKGFLITPFSWSVASKFSGPLRQIISAPLTETRHPGKLRLTEFDFTFLDCHFKSCDFNAITTLTNLLRSSRSGIQRLALENIDVYVPHEDHPIRLEAPTLDPFECFTAYAPSLHTLCIWNLECKYSFDPRMLINKVSDLPVLRAALSRPTGCIEALDTNGRKLELRRFLLRDSDRHLPYNMVIEILLFENRFLSYKNLEYLAIDCMYIPVFVGKSFLHNIKHITLFDQKFEGKNGLGMWAYNRAYLALPSLLCLQLVICHYENLPVLCRVILGPTANSSDQEFPFSEDFPGNAYYLGISTQASLSDFTYARPKSLHLEFDLSLKPGSLFAPDIHIASKTDAILRSYLDVGDAGFGGGPLRWITVNQLESDFVKAWPLTTSTGRLRQGQGDLWWDSWWW</sequence>
<organism evidence="1 2">
    <name type="scientific">Collybiopsis luxurians FD-317 M1</name>
    <dbReference type="NCBI Taxonomy" id="944289"/>
    <lineage>
        <taxon>Eukaryota</taxon>
        <taxon>Fungi</taxon>
        <taxon>Dikarya</taxon>
        <taxon>Basidiomycota</taxon>
        <taxon>Agaricomycotina</taxon>
        <taxon>Agaricomycetes</taxon>
        <taxon>Agaricomycetidae</taxon>
        <taxon>Agaricales</taxon>
        <taxon>Marasmiineae</taxon>
        <taxon>Omphalotaceae</taxon>
        <taxon>Collybiopsis</taxon>
        <taxon>Collybiopsis luxurians</taxon>
    </lineage>
</organism>
<dbReference type="AlphaFoldDB" id="A0A0D0BCI0"/>
<dbReference type="Proteomes" id="UP000053593">
    <property type="component" value="Unassembled WGS sequence"/>
</dbReference>
<evidence type="ECO:0000313" key="2">
    <source>
        <dbReference type="Proteomes" id="UP000053593"/>
    </source>
</evidence>
<protein>
    <submittedName>
        <fullName evidence="1">Uncharacterized protein</fullName>
    </submittedName>
</protein>
<dbReference type="EMBL" id="KN834847">
    <property type="protein sequence ID" value="KIK52166.1"/>
    <property type="molecule type" value="Genomic_DNA"/>
</dbReference>